<reference evidence="6 7" key="1">
    <citation type="submission" date="2019-06" db="EMBL/GenBank/DDBJ databases">
        <title>Genome sequence of Litorilinea aerophila BAA-2444.</title>
        <authorList>
            <person name="Maclea K.S."/>
            <person name="Maurais E.G."/>
            <person name="Iannazzi L.C."/>
        </authorList>
    </citation>
    <scope>NUCLEOTIDE SEQUENCE [LARGE SCALE GENOMIC DNA]</scope>
    <source>
        <strain evidence="6 7">ATCC BAA-2444</strain>
    </source>
</reference>
<proteinExistence type="inferred from homology"/>
<dbReference type="InterPro" id="IPR015424">
    <property type="entry name" value="PyrdxlP-dep_Trfase"/>
</dbReference>
<dbReference type="PANTHER" id="PTHR30244:SF36">
    <property type="entry name" value="3-OXO-GLUCOSE-6-PHOSPHATE:GLUTAMATE AMINOTRANSFERASE"/>
    <property type="match status" value="1"/>
</dbReference>
<accession>A0A540VC42</accession>
<gene>
    <name evidence="6" type="ORF">FKZ61_17440</name>
</gene>
<comment type="similarity">
    <text evidence="2 5">Belongs to the DegT/DnrJ/EryC1 family.</text>
</comment>
<name>A0A540VC42_9CHLR</name>
<dbReference type="InterPro" id="IPR015422">
    <property type="entry name" value="PyrdxlP-dep_Trfase_small"/>
</dbReference>
<dbReference type="Gene3D" id="3.40.640.10">
    <property type="entry name" value="Type I PLP-dependent aspartate aminotransferase-like (Major domain)"/>
    <property type="match status" value="1"/>
</dbReference>
<dbReference type="SUPFAM" id="SSF53383">
    <property type="entry name" value="PLP-dependent transferases"/>
    <property type="match status" value="1"/>
</dbReference>
<dbReference type="FunFam" id="3.40.640.10:FF:000089">
    <property type="entry name" value="Aminotransferase, DegT/DnrJ/EryC1/StrS family"/>
    <property type="match status" value="1"/>
</dbReference>
<dbReference type="InterPro" id="IPR000653">
    <property type="entry name" value="DegT/StrS_aminotransferase"/>
</dbReference>
<dbReference type="OrthoDB" id="9810913at2"/>
<evidence type="ECO:0000256" key="5">
    <source>
        <dbReference type="RuleBase" id="RU004508"/>
    </source>
</evidence>
<evidence type="ECO:0000313" key="7">
    <source>
        <dbReference type="Proteomes" id="UP000317371"/>
    </source>
</evidence>
<feature type="modified residue" description="N6-(pyridoxal phosphate)lysine" evidence="4">
    <location>
        <position position="188"/>
    </location>
</feature>
<dbReference type="InterPro" id="IPR015421">
    <property type="entry name" value="PyrdxlP-dep_Trfase_major"/>
</dbReference>
<dbReference type="Pfam" id="PF01041">
    <property type="entry name" value="DegT_DnrJ_EryC1"/>
    <property type="match status" value="1"/>
</dbReference>
<evidence type="ECO:0000313" key="6">
    <source>
        <dbReference type="EMBL" id="TQE94329.1"/>
    </source>
</evidence>
<dbReference type="AlphaFoldDB" id="A0A540VC42"/>
<dbReference type="Gene3D" id="3.90.1150.10">
    <property type="entry name" value="Aspartate Aminotransferase, domain 1"/>
    <property type="match status" value="1"/>
</dbReference>
<organism evidence="6 7">
    <name type="scientific">Litorilinea aerophila</name>
    <dbReference type="NCBI Taxonomy" id="1204385"/>
    <lineage>
        <taxon>Bacteria</taxon>
        <taxon>Bacillati</taxon>
        <taxon>Chloroflexota</taxon>
        <taxon>Caldilineae</taxon>
        <taxon>Caldilineales</taxon>
        <taxon>Caldilineaceae</taxon>
        <taxon>Litorilinea</taxon>
    </lineage>
</organism>
<dbReference type="GO" id="GO:0030170">
    <property type="term" value="F:pyridoxal phosphate binding"/>
    <property type="evidence" value="ECO:0007669"/>
    <property type="project" value="UniProtKB-ARBA"/>
</dbReference>
<evidence type="ECO:0000256" key="4">
    <source>
        <dbReference type="PIRSR" id="PIRSR000390-2"/>
    </source>
</evidence>
<comment type="caution">
    <text evidence="6">The sequence shown here is derived from an EMBL/GenBank/DDBJ whole genome shotgun (WGS) entry which is preliminary data.</text>
</comment>
<dbReference type="CDD" id="cd00616">
    <property type="entry name" value="AHBA_syn"/>
    <property type="match status" value="1"/>
</dbReference>
<dbReference type="EMBL" id="VIGC01000025">
    <property type="protein sequence ID" value="TQE94329.1"/>
    <property type="molecule type" value="Genomic_DNA"/>
</dbReference>
<evidence type="ECO:0000256" key="3">
    <source>
        <dbReference type="PIRSR" id="PIRSR000390-1"/>
    </source>
</evidence>
<keyword evidence="7" id="KW-1185">Reference proteome</keyword>
<evidence type="ECO:0000256" key="2">
    <source>
        <dbReference type="ARBA" id="ARBA00037999"/>
    </source>
</evidence>
<keyword evidence="6" id="KW-0032">Aminotransferase</keyword>
<feature type="active site" description="Proton acceptor" evidence="3">
    <location>
        <position position="188"/>
    </location>
</feature>
<dbReference type="GO" id="GO:0000271">
    <property type="term" value="P:polysaccharide biosynthetic process"/>
    <property type="evidence" value="ECO:0007669"/>
    <property type="project" value="TreeGrafter"/>
</dbReference>
<keyword evidence="1 4" id="KW-0663">Pyridoxal phosphate</keyword>
<dbReference type="PIRSF" id="PIRSF000390">
    <property type="entry name" value="PLP_StrS"/>
    <property type="match status" value="1"/>
</dbReference>
<dbReference type="PANTHER" id="PTHR30244">
    <property type="entry name" value="TRANSAMINASE"/>
    <property type="match status" value="1"/>
</dbReference>
<evidence type="ECO:0000256" key="1">
    <source>
        <dbReference type="ARBA" id="ARBA00022898"/>
    </source>
</evidence>
<dbReference type="Proteomes" id="UP000317371">
    <property type="component" value="Unassembled WGS sequence"/>
</dbReference>
<sequence>MELSIPLVDLKAQYRTIQPAIDEAIQRVLASANFIMGSEVAAFEEAFARYCGATHCVGVSSGTAALELTLRAYGIGPGDEVITVAHTFIATAEAISAVGARPVFVDIDPATYTLDPDCLAAAITPATRAVIPVHIYGQPADMTRINAIAREHHLVVIEDAAQAHGATWAGTPAGHLGHAACFSFYPGKNLGAYGDAGAVVTDDPAVAEAVRLLRNHGRHSKYIHEQKGFGHRLDALQAAILRAKLPYLDRWTAARRRLAARYTALLADSSLALPAEAPDAASAWHLYVVRSEQRDELLAFLNAHGVAAGIHYPVPLHLQPAYADLGYGPGDLPVTEAVAATCLSLPLYPELCDEQQDRVVELLYAFEAEREQGNPG</sequence>
<keyword evidence="6" id="KW-0808">Transferase</keyword>
<dbReference type="InParanoid" id="A0A540VC42"/>
<protein>
    <submittedName>
        <fullName evidence="6">DegT/DnrJ/EryC1/StrS family aminotransferase</fullName>
    </submittedName>
</protein>
<dbReference type="RefSeq" id="WP_141611436.1">
    <property type="nucleotide sequence ID" value="NZ_VIGC02000025.1"/>
</dbReference>
<dbReference type="GO" id="GO:0008483">
    <property type="term" value="F:transaminase activity"/>
    <property type="evidence" value="ECO:0007669"/>
    <property type="project" value="UniProtKB-KW"/>
</dbReference>